<dbReference type="Pfam" id="PF00881">
    <property type="entry name" value="Nitroreductase"/>
    <property type="match status" value="1"/>
</dbReference>
<evidence type="ECO:0000256" key="2">
    <source>
        <dbReference type="ARBA" id="ARBA00022630"/>
    </source>
</evidence>
<dbReference type="InterPro" id="IPR052530">
    <property type="entry name" value="NAD(P)H_nitroreductase"/>
</dbReference>
<dbReference type="PANTHER" id="PTHR43821:SF1">
    <property type="entry name" value="NAD(P)H NITROREDUCTASE YDJA-RELATED"/>
    <property type="match status" value="1"/>
</dbReference>
<evidence type="ECO:0000256" key="1">
    <source>
        <dbReference type="ARBA" id="ARBA00007118"/>
    </source>
</evidence>
<dbReference type="EMBL" id="HG966617">
    <property type="protein sequence ID" value="CDO59981.2"/>
    <property type="molecule type" value="Genomic_DNA"/>
</dbReference>
<keyword evidence="3 7" id="KW-0288">FMN</keyword>
<feature type="domain" description="Nitroreductase" evidence="9">
    <location>
        <begin position="22"/>
        <end position="179"/>
    </location>
</feature>
<dbReference type="PIRSF" id="PIRSF000232">
    <property type="entry name" value="YdjA"/>
    <property type="match status" value="1"/>
</dbReference>
<reference evidence="10 11" key="1">
    <citation type="journal article" date="2014" name="Front. Genet.">
        <title>Genome and metabolic network of "Candidatus Phaeomarinobacter ectocarpi" Ec32, a new candidate genus of Alphaproteobacteria frequently associated with brown algae.</title>
        <authorList>
            <person name="Dittami S.M."/>
            <person name="Barbeyron T."/>
            <person name="Boyen C."/>
            <person name="Cambefort J."/>
            <person name="Collet G."/>
            <person name="Delage L."/>
            <person name="Gobet A."/>
            <person name="Groisillier A."/>
            <person name="Leblanc C."/>
            <person name="Michel G."/>
            <person name="Scornet D."/>
            <person name="Siegel A."/>
            <person name="Tapia J.E."/>
            <person name="Tonon T."/>
        </authorList>
    </citation>
    <scope>NUCLEOTIDE SEQUENCE [LARGE SCALE GENOMIC DNA]</scope>
    <source>
        <strain evidence="10 11">Ec32</strain>
    </source>
</reference>
<protein>
    <recommendedName>
        <fullName evidence="7">Putative NAD(P)H nitroreductase</fullName>
        <ecNumber evidence="7">1.-.-.-</ecNumber>
    </recommendedName>
</protein>
<gene>
    <name evidence="10" type="ORF">BN1012_Phect1767</name>
</gene>
<feature type="binding site" description="in other chain" evidence="8">
    <location>
        <begin position="149"/>
        <end position="151"/>
    </location>
    <ligand>
        <name>FMN</name>
        <dbReference type="ChEBI" id="CHEBI:58210"/>
        <note>ligand shared between dimeric partners</note>
    </ligand>
</feature>
<evidence type="ECO:0000256" key="7">
    <source>
        <dbReference type="PIRNR" id="PIRNR000232"/>
    </source>
</evidence>
<accession>X5MNC0</accession>
<proteinExistence type="inferred from homology"/>
<organism evidence="10 11">
    <name type="scientific">Candidatus Phaeomarinibacter ectocarpi</name>
    <dbReference type="NCBI Taxonomy" id="1458461"/>
    <lineage>
        <taxon>Bacteria</taxon>
        <taxon>Pseudomonadati</taxon>
        <taxon>Pseudomonadota</taxon>
        <taxon>Alphaproteobacteria</taxon>
        <taxon>Hyphomicrobiales</taxon>
        <taxon>Parvibaculaceae</taxon>
        <taxon>Candidatus Phaeomarinibacter</taxon>
    </lineage>
</organism>
<keyword evidence="11" id="KW-1185">Reference proteome</keyword>
<evidence type="ECO:0000256" key="3">
    <source>
        <dbReference type="ARBA" id="ARBA00022643"/>
    </source>
</evidence>
<dbReference type="KEGG" id="pect:BN1012_Phect1767"/>
<comment type="similarity">
    <text evidence="1 7">Belongs to the nitroreductase family.</text>
</comment>
<keyword evidence="6 7" id="KW-0520">NAD</keyword>
<keyword evidence="5 7" id="KW-0560">Oxidoreductase</keyword>
<dbReference type="PANTHER" id="PTHR43821">
    <property type="entry name" value="NAD(P)H NITROREDUCTASE YDJA-RELATED"/>
    <property type="match status" value="1"/>
</dbReference>
<dbReference type="STRING" id="1458461.BN1012_Phect1767"/>
<dbReference type="SUPFAM" id="SSF55469">
    <property type="entry name" value="FMN-dependent nitroreductase-like"/>
    <property type="match status" value="1"/>
</dbReference>
<dbReference type="HOGENOM" id="CLU_070764_5_0_5"/>
<feature type="binding site" evidence="8">
    <location>
        <position position="51"/>
    </location>
    <ligand>
        <name>FMN</name>
        <dbReference type="ChEBI" id="CHEBI:58210"/>
        <note>ligand shared between dimeric partners</note>
    </ligand>
</feature>
<dbReference type="OrthoDB" id="9804207at2"/>
<comment type="cofactor">
    <cofactor evidence="8">
        <name>FMN</name>
        <dbReference type="ChEBI" id="CHEBI:58210"/>
    </cofactor>
    <text evidence="8">Binds 1 FMN per subunit.</text>
</comment>
<dbReference type="CDD" id="cd02135">
    <property type="entry name" value="YdjA-like"/>
    <property type="match status" value="1"/>
</dbReference>
<evidence type="ECO:0000259" key="9">
    <source>
        <dbReference type="Pfam" id="PF00881"/>
    </source>
</evidence>
<evidence type="ECO:0000256" key="8">
    <source>
        <dbReference type="PIRSR" id="PIRSR000232-1"/>
    </source>
</evidence>
<dbReference type="GO" id="GO:0016491">
    <property type="term" value="F:oxidoreductase activity"/>
    <property type="evidence" value="ECO:0007669"/>
    <property type="project" value="UniProtKB-UniRule"/>
</dbReference>
<sequence length="200" mass="22171">MPDCSDQPRATRPSVETLDLLANRRSTLARHLTAPGPGKSELDDLLRLAARVPDHGRLGPWRFIVFTGDARVRFGEELARIVQKQVPAAEEKRLGLERGRLTRAPVVVCVVSNVTYGHKIPVWEQELSAGAVCQNMLIAAHAMGYAGQWVTEWCSANPLVDAVLGLGRNERIAGFIYLGTASVEPTERPRPDWRDRTSHF</sequence>
<keyword evidence="2 7" id="KW-0285">Flavoprotein</keyword>
<dbReference type="Proteomes" id="UP000032160">
    <property type="component" value="Chromosome I"/>
</dbReference>
<dbReference type="AlphaFoldDB" id="X5MNC0"/>
<evidence type="ECO:0000313" key="11">
    <source>
        <dbReference type="Proteomes" id="UP000032160"/>
    </source>
</evidence>
<dbReference type="Gene3D" id="3.40.109.10">
    <property type="entry name" value="NADH Oxidase"/>
    <property type="match status" value="1"/>
</dbReference>
<dbReference type="EC" id="1.-.-.-" evidence="7"/>
<evidence type="ECO:0000313" key="10">
    <source>
        <dbReference type="EMBL" id="CDO59981.2"/>
    </source>
</evidence>
<dbReference type="InterPro" id="IPR029479">
    <property type="entry name" value="Nitroreductase"/>
</dbReference>
<evidence type="ECO:0000256" key="4">
    <source>
        <dbReference type="ARBA" id="ARBA00022857"/>
    </source>
</evidence>
<evidence type="ECO:0000256" key="6">
    <source>
        <dbReference type="ARBA" id="ARBA00023027"/>
    </source>
</evidence>
<keyword evidence="4 7" id="KW-0521">NADP</keyword>
<name>X5MNC0_9HYPH</name>
<evidence type="ECO:0000256" key="5">
    <source>
        <dbReference type="ARBA" id="ARBA00023002"/>
    </source>
</evidence>
<feature type="binding site" evidence="8">
    <location>
        <position position="55"/>
    </location>
    <ligand>
        <name>FMN</name>
        <dbReference type="ChEBI" id="CHEBI:58210"/>
        <note>ligand shared between dimeric partners</note>
    </ligand>
</feature>
<dbReference type="InterPro" id="IPR026021">
    <property type="entry name" value="YdjA-like"/>
</dbReference>
<feature type="binding site" description="in other chain" evidence="8">
    <location>
        <begin position="24"/>
        <end position="26"/>
    </location>
    <ligand>
        <name>FMN</name>
        <dbReference type="ChEBI" id="CHEBI:58210"/>
        <note>ligand shared between dimeric partners</note>
    </ligand>
</feature>
<dbReference type="InterPro" id="IPR000415">
    <property type="entry name" value="Nitroreductase-like"/>
</dbReference>